<evidence type="ECO:0000256" key="6">
    <source>
        <dbReference type="ARBA" id="ARBA00023295"/>
    </source>
</evidence>
<keyword evidence="5" id="KW-0136">Cellulose degradation</keyword>
<keyword evidence="6" id="KW-0326">Glycosidase</keyword>
<comment type="catalytic activity">
    <reaction evidence="1">
        <text>Endohydrolysis of (1-&gt;4)-beta-D-glucosidic linkages in cellulose, lichenin and cereal beta-D-glucans.</text>
        <dbReference type="EC" id="3.2.1.4"/>
    </reaction>
</comment>
<accession>A0A6F8T7L9</accession>
<sequence length="364" mass="41813">MNFAYKSLILIFLILLLHSDGILSFIYWPSWQDFKKHYINNDGRVIDLSTPNKITTSEGQSYAMFFALVANDRLMFDKLLHWTENNLASGDLSDQLPAWLWGKNHQQQWAVLDHNSASDSDLLIAYDLLEAGRLWKIKRYEKLGTELLDRILNEEVVNIPGLGSMLLPGKTGFIHGDNWRLNPSYLPPQLLARFITVNTHWKEIEQNSLRLLVDSSPKGLSPDWIIWNKEAGWQPDHEHPNLGSYNAIRVYLWIGMLAKDLGYKEELVKHFQTITTITQRLGTPPEKINTVTGRYTGKGPVGFSAALLPLMANNPGLQEQRQRVDNSSIISDGYYNSVLRLFGQGWDQQHYRFDPHGELLPEWN</sequence>
<keyword evidence="4" id="KW-0378">Hydrolase</keyword>
<proteinExistence type="inferred from homology"/>
<dbReference type="InterPro" id="IPR002037">
    <property type="entry name" value="Glyco_hydro_8"/>
</dbReference>
<dbReference type="NCBIfam" id="NF008305">
    <property type="entry name" value="PRK11097.1"/>
    <property type="match status" value="1"/>
</dbReference>
<dbReference type="InterPro" id="IPR012341">
    <property type="entry name" value="6hp_glycosidase-like_sf"/>
</dbReference>
<dbReference type="KEGG" id="lant:TUM19329_30360"/>
<comment type="similarity">
    <text evidence="2">Belongs to the glycosyl hydrolase 8 (cellulase D) family.</text>
</comment>
<evidence type="ECO:0000313" key="9">
    <source>
        <dbReference type="Proteomes" id="UP000502894"/>
    </source>
</evidence>
<dbReference type="PRINTS" id="PR00735">
    <property type="entry name" value="GLHYDRLASE8"/>
</dbReference>
<gene>
    <name evidence="8" type="primary">bcsZ</name>
    <name evidence="8" type="ORF">TUM19329_30360</name>
</gene>
<reference evidence="8" key="1">
    <citation type="journal article" date="2020" name="Microbiol. Resour. Announc.">
        <title>Complete Genome Sequence of Novel Psychrotolerant Legionella Strain TUM19329, Isolated from Antarctic Lake Sediment.</title>
        <authorList>
            <person name="Shimada S."/>
            <person name="Nakai R."/>
            <person name="Aoki K."/>
            <person name="Shimoeda N."/>
            <person name="Ohno G."/>
            <person name="Miyazaki Y."/>
            <person name="Kudoh S."/>
            <person name="Imura S."/>
            <person name="Watanabe K."/>
            <person name="Ishii Y."/>
            <person name="Tateda K."/>
        </authorList>
    </citation>
    <scope>NUCLEOTIDE SEQUENCE [LARGE SCALE GENOMIC DNA]</scope>
    <source>
        <strain evidence="8">TUM19329</strain>
    </source>
</reference>
<dbReference type="Proteomes" id="UP000502894">
    <property type="component" value="Chromosome"/>
</dbReference>
<dbReference type="SUPFAM" id="SSF48208">
    <property type="entry name" value="Six-hairpin glycosidases"/>
    <property type="match status" value="1"/>
</dbReference>
<evidence type="ECO:0000256" key="2">
    <source>
        <dbReference type="ARBA" id="ARBA00009209"/>
    </source>
</evidence>
<protein>
    <recommendedName>
        <fullName evidence="3">cellulase</fullName>
        <ecNumber evidence="3">3.2.1.4</ecNumber>
    </recommendedName>
</protein>
<keyword evidence="7" id="KW-0119">Carbohydrate metabolism</keyword>
<evidence type="ECO:0000256" key="5">
    <source>
        <dbReference type="ARBA" id="ARBA00023001"/>
    </source>
</evidence>
<dbReference type="Pfam" id="PF01270">
    <property type="entry name" value="Glyco_hydro_8"/>
    <property type="match status" value="1"/>
</dbReference>
<keyword evidence="7" id="KW-0624">Polysaccharide degradation</keyword>
<dbReference type="Gene3D" id="1.50.10.10">
    <property type="match status" value="1"/>
</dbReference>
<dbReference type="RefSeq" id="WP_173237922.1">
    <property type="nucleotide sequence ID" value="NZ_AP022839.1"/>
</dbReference>
<dbReference type="GO" id="GO:0030245">
    <property type="term" value="P:cellulose catabolic process"/>
    <property type="evidence" value="ECO:0007669"/>
    <property type="project" value="UniProtKB-KW"/>
</dbReference>
<dbReference type="EC" id="3.2.1.4" evidence="3"/>
<keyword evidence="9" id="KW-1185">Reference proteome</keyword>
<organism evidence="8 9">
    <name type="scientific">Legionella antarctica</name>
    <dbReference type="NCBI Taxonomy" id="2708020"/>
    <lineage>
        <taxon>Bacteria</taxon>
        <taxon>Pseudomonadati</taxon>
        <taxon>Pseudomonadota</taxon>
        <taxon>Gammaproteobacteria</taxon>
        <taxon>Legionellales</taxon>
        <taxon>Legionellaceae</taxon>
        <taxon>Legionella</taxon>
    </lineage>
</organism>
<evidence type="ECO:0000256" key="1">
    <source>
        <dbReference type="ARBA" id="ARBA00000966"/>
    </source>
</evidence>
<dbReference type="EMBL" id="AP022839">
    <property type="protein sequence ID" value="BCA96675.1"/>
    <property type="molecule type" value="Genomic_DNA"/>
</dbReference>
<evidence type="ECO:0000256" key="3">
    <source>
        <dbReference type="ARBA" id="ARBA00012601"/>
    </source>
</evidence>
<dbReference type="InterPro" id="IPR008928">
    <property type="entry name" value="6-hairpin_glycosidase_sf"/>
</dbReference>
<name>A0A6F8T7L9_9GAMM</name>
<evidence type="ECO:0000256" key="4">
    <source>
        <dbReference type="ARBA" id="ARBA00022801"/>
    </source>
</evidence>
<dbReference type="AlphaFoldDB" id="A0A6F8T7L9"/>
<evidence type="ECO:0000256" key="7">
    <source>
        <dbReference type="ARBA" id="ARBA00023326"/>
    </source>
</evidence>
<evidence type="ECO:0000313" key="8">
    <source>
        <dbReference type="EMBL" id="BCA96675.1"/>
    </source>
</evidence>
<dbReference type="GO" id="GO:0008810">
    <property type="term" value="F:cellulase activity"/>
    <property type="evidence" value="ECO:0007669"/>
    <property type="project" value="UniProtKB-EC"/>
</dbReference>